<evidence type="ECO:0000259" key="6">
    <source>
        <dbReference type="SMART" id="SM00829"/>
    </source>
</evidence>
<comment type="similarity">
    <text evidence="5">Belongs to the zinc-containing alcohol dehydrogenase family.</text>
</comment>
<keyword evidence="8" id="KW-1185">Reference proteome</keyword>
<evidence type="ECO:0000313" key="7">
    <source>
        <dbReference type="EMBL" id="KAL2060707.1"/>
    </source>
</evidence>
<evidence type="ECO:0000256" key="5">
    <source>
        <dbReference type="RuleBase" id="RU361277"/>
    </source>
</evidence>
<keyword evidence="4" id="KW-0560">Oxidoreductase</keyword>
<dbReference type="InterPro" id="IPR013149">
    <property type="entry name" value="ADH-like_C"/>
</dbReference>
<gene>
    <name evidence="7" type="ORF">VTL71DRAFT_9348</name>
</gene>
<dbReference type="InterPro" id="IPR029752">
    <property type="entry name" value="D-isomer_DH_CS1"/>
</dbReference>
<organism evidence="7 8">
    <name type="scientific">Oculimacula yallundae</name>
    <dbReference type="NCBI Taxonomy" id="86028"/>
    <lineage>
        <taxon>Eukaryota</taxon>
        <taxon>Fungi</taxon>
        <taxon>Dikarya</taxon>
        <taxon>Ascomycota</taxon>
        <taxon>Pezizomycotina</taxon>
        <taxon>Leotiomycetes</taxon>
        <taxon>Helotiales</taxon>
        <taxon>Ploettnerulaceae</taxon>
        <taxon>Oculimacula</taxon>
    </lineage>
</organism>
<dbReference type="Pfam" id="PF08240">
    <property type="entry name" value="ADH_N"/>
    <property type="match status" value="1"/>
</dbReference>
<dbReference type="InterPro" id="IPR047109">
    <property type="entry name" value="CAD-like"/>
</dbReference>
<keyword evidence="3 5" id="KW-0862">Zinc</keyword>
<comment type="caution">
    <text evidence="7">The sequence shown here is derived from an EMBL/GenBank/DDBJ whole genome shotgun (WGS) entry which is preliminary data.</text>
</comment>
<dbReference type="SUPFAM" id="SSF51735">
    <property type="entry name" value="NAD(P)-binding Rossmann-fold domains"/>
    <property type="match status" value="1"/>
</dbReference>
<dbReference type="Gene3D" id="3.40.50.720">
    <property type="entry name" value="NAD(P)-binding Rossmann-like Domain"/>
    <property type="match status" value="1"/>
</dbReference>
<dbReference type="PROSITE" id="PS00065">
    <property type="entry name" value="D_2_HYDROXYACID_DH_1"/>
    <property type="match status" value="1"/>
</dbReference>
<dbReference type="PROSITE" id="PS00059">
    <property type="entry name" value="ADH_ZINC"/>
    <property type="match status" value="1"/>
</dbReference>
<sequence length="337" mass="36857">MTISNTIYRGVAGNTKGAITKSSVDISSDLGPKEVLIKITHSSLCYTDIHMMEFGCALGHEGVGIVEKVGSEVTTLKVGDRAGGGYLRDSCGHCNYCTKGRDIYCYERHIYGENDFDAGTFAEYYIGKESYIHKIPSNLPSEYAAPLQCAGSTVYNAITSSAKPGNRVGILGIGGLGHLAIQFSAKLGFDTVVFSTTRDKEDEARGFGAEEFYLLSELEKVEKPVDVLIVTAGRYPDWTKFMNKNVIARGGNIVALSAPIAPIELPSFPFFFETYNFKSSLVASRGTHADMLAFAARMDIRPVIEKFEFSQKGFEEAMEKMKNGKMRYRGVLVADGN</sequence>
<dbReference type="SUPFAM" id="SSF50129">
    <property type="entry name" value="GroES-like"/>
    <property type="match status" value="1"/>
</dbReference>
<dbReference type="Gene3D" id="3.90.180.10">
    <property type="entry name" value="Medium-chain alcohol dehydrogenases, catalytic domain"/>
    <property type="match status" value="1"/>
</dbReference>
<dbReference type="CDD" id="cd05283">
    <property type="entry name" value="CAD1"/>
    <property type="match status" value="1"/>
</dbReference>
<keyword evidence="2 5" id="KW-0479">Metal-binding</keyword>
<dbReference type="Pfam" id="PF00107">
    <property type="entry name" value="ADH_zinc_N"/>
    <property type="match status" value="1"/>
</dbReference>
<dbReference type="InterPro" id="IPR002328">
    <property type="entry name" value="ADH_Zn_CS"/>
</dbReference>
<feature type="domain" description="Enoyl reductase (ER)" evidence="6">
    <location>
        <begin position="13"/>
        <end position="332"/>
    </location>
</feature>
<evidence type="ECO:0000256" key="4">
    <source>
        <dbReference type="ARBA" id="ARBA00023002"/>
    </source>
</evidence>
<evidence type="ECO:0000313" key="8">
    <source>
        <dbReference type="Proteomes" id="UP001595075"/>
    </source>
</evidence>
<name>A0ABR4BTL2_9HELO</name>
<dbReference type="EMBL" id="JAZHXI010000021">
    <property type="protein sequence ID" value="KAL2060707.1"/>
    <property type="molecule type" value="Genomic_DNA"/>
</dbReference>
<accession>A0ABR4BTL2</accession>
<proteinExistence type="inferred from homology"/>
<dbReference type="InterPro" id="IPR020843">
    <property type="entry name" value="ER"/>
</dbReference>
<evidence type="ECO:0000256" key="1">
    <source>
        <dbReference type="ARBA" id="ARBA00001947"/>
    </source>
</evidence>
<reference evidence="7 8" key="1">
    <citation type="journal article" date="2024" name="Commun. Biol.">
        <title>Comparative genomic analysis of thermophilic fungi reveals convergent evolutionary adaptations and gene losses.</title>
        <authorList>
            <person name="Steindorff A.S."/>
            <person name="Aguilar-Pontes M.V."/>
            <person name="Robinson A.J."/>
            <person name="Andreopoulos B."/>
            <person name="LaButti K."/>
            <person name="Kuo A."/>
            <person name="Mondo S."/>
            <person name="Riley R."/>
            <person name="Otillar R."/>
            <person name="Haridas S."/>
            <person name="Lipzen A."/>
            <person name="Grimwood J."/>
            <person name="Schmutz J."/>
            <person name="Clum A."/>
            <person name="Reid I.D."/>
            <person name="Moisan M.C."/>
            <person name="Butler G."/>
            <person name="Nguyen T.T.M."/>
            <person name="Dewar K."/>
            <person name="Conant G."/>
            <person name="Drula E."/>
            <person name="Henrissat B."/>
            <person name="Hansel C."/>
            <person name="Singer S."/>
            <person name="Hutchinson M.I."/>
            <person name="de Vries R.P."/>
            <person name="Natvig D.O."/>
            <person name="Powell A.J."/>
            <person name="Tsang A."/>
            <person name="Grigoriev I.V."/>
        </authorList>
    </citation>
    <scope>NUCLEOTIDE SEQUENCE [LARGE SCALE GENOMIC DNA]</scope>
    <source>
        <strain evidence="7 8">CBS 494.80</strain>
    </source>
</reference>
<dbReference type="Proteomes" id="UP001595075">
    <property type="component" value="Unassembled WGS sequence"/>
</dbReference>
<dbReference type="SMART" id="SM00829">
    <property type="entry name" value="PKS_ER"/>
    <property type="match status" value="1"/>
</dbReference>
<dbReference type="InterPro" id="IPR011032">
    <property type="entry name" value="GroES-like_sf"/>
</dbReference>
<dbReference type="InterPro" id="IPR013154">
    <property type="entry name" value="ADH-like_N"/>
</dbReference>
<protein>
    <recommendedName>
        <fullName evidence="6">Enoyl reductase (ER) domain-containing protein</fullName>
    </recommendedName>
</protein>
<evidence type="ECO:0000256" key="3">
    <source>
        <dbReference type="ARBA" id="ARBA00022833"/>
    </source>
</evidence>
<comment type="cofactor">
    <cofactor evidence="1 5">
        <name>Zn(2+)</name>
        <dbReference type="ChEBI" id="CHEBI:29105"/>
    </cofactor>
</comment>
<evidence type="ECO:0000256" key="2">
    <source>
        <dbReference type="ARBA" id="ARBA00022723"/>
    </source>
</evidence>
<dbReference type="InterPro" id="IPR036291">
    <property type="entry name" value="NAD(P)-bd_dom_sf"/>
</dbReference>
<dbReference type="PANTHER" id="PTHR42683">
    <property type="entry name" value="ALDEHYDE REDUCTASE"/>
    <property type="match status" value="1"/>
</dbReference>